<dbReference type="Gene3D" id="1.10.287.950">
    <property type="entry name" value="Methyl-accepting chemotaxis protein"/>
    <property type="match status" value="1"/>
</dbReference>
<dbReference type="InterPro" id="IPR033463">
    <property type="entry name" value="sCache_3"/>
</dbReference>
<dbReference type="Proteomes" id="UP000322783">
    <property type="component" value="Unassembled WGS sequence"/>
</dbReference>
<evidence type="ECO:0000256" key="2">
    <source>
        <dbReference type="ARBA" id="ARBA00022475"/>
    </source>
</evidence>
<comment type="caution">
    <text evidence="12">The sequence shown here is derived from an EMBL/GenBank/DDBJ whole genome shotgun (WGS) entry which is preliminary data.</text>
</comment>
<keyword evidence="3" id="KW-0145">Chemotaxis</keyword>
<dbReference type="FunFam" id="1.10.287.950:FF:000001">
    <property type="entry name" value="Methyl-accepting chemotaxis sensory transducer"/>
    <property type="match status" value="1"/>
</dbReference>
<dbReference type="PROSITE" id="PS50885">
    <property type="entry name" value="HAMP"/>
    <property type="match status" value="1"/>
</dbReference>
<feature type="transmembrane region" description="Helical" evidence="9">
    <location>
        <begin position="33"/>
        <end position="52"/>
    </location>
</feature>
<dbReference type="EMBL" id="VTOZ01000012">
    <property type="protein sequence ID" value="TYZ28812.1"/>
    <property type="molecule type" value="Genomic_DNA"/>
</dbReference>
<reference evidence="12 13" key="1">
    <citation type="submission" date="2019-08" db="EMBL/GenBank/DDBJ databases">
        <title>Selenomonas sp. mPRGC5 and Selenomonas sp. mPRGC8 isolated from ruminal fluid of dairy goat (Capra hircus).</title>
        <authorList>
            <person name="Poothong S."/>
            <person name="Nuengjamnong C."/>
            <person name="Tanasupawat S."/>
        </authorList>
    </citation>
    <scope>NUCLEOTIDE SEQUENCE [LARGE SCALE GENOMIC DNA]</scope>
    <source>
        <strain evidence="13">mPRGC8</strain>
    </source>
</reference>
<dbReference type="SUPFAM" id="SSF103190">
    <property type="entry name" value="Sensory domain-like"/>
    <property type="match status" value="1"/>
</dbReference>
<proteinExistence type="inferred from homology"/>
<evidence type="ECO:0000313" key="13">
    <source>
        <dbReference type="Proteomes" id="UP000322783"/>
    </source>
</evidence>
<dbReference type="GO" id="GO:0004888">
    <property type="term" value="F:transmembrane signaling receptor activity"/>
    <property type="evidence" value="ECO:0007669"/>
    <property type="project" value="InterPro"/>
</dbReference>
<evidence type="ECO:0000256" key="5">
    <source>
        <dbReference type="ARBA" id="ARBA00022989"/>
    </source>
</evidence>
<evidence type="ECO:0000256" key="4">
    <source>
        <dbReference type="ARBA" id="ARBA00022692"/>
    </source>
</evidence>
<dbReference type="SUPFAM" id="SSF58104">
    <property type="entry name" value="Methyl-accepting chemotaxis protein (MCP) signaling domain"/>
    <property type="match status" value="1"/>
</dbReference>
<comment type="subcellular location">
    <subcellularLocation>
        <location evidence="1">Cell membrane</location>
        <topology evidence="1">Multi-pass membrane protein</topology>
    </subcellularLocation>
</comment>
<dbReference type="SMART" id="SM00283">
    <property type="entry name" value="MA"/>
    <property type="match status" value="1"/>
</dbReference>
<dbReference type="GO" id="GO:0005886">
    <property type="term" value="C:plasma membrane"/>
    <property type="evidence" value="ECO:0007669"/>
    <property type="project" value="UniProtKB-SubCell"/>
</dbReference>
<feature type="transmembrane region" description="Helical" evidence="9">
    <location>
        <begin position="205"/>
        <end position="225"/>
    </location>
</feature>
<protein>
    <submittedName>
        <fullName evidence="12">HAMP domain-containing protein</fullName>
    </submittedName>
</protein>
<keyword evidence="6 9" id="KW-0472">Membrane</keyword>
<dbReference type="CDD" id="cd11386">
    <property type="entry name" value="MCP_signal"/>
    <property type="match status" value="1"/>
</dbReference>
<evidence type="ECO:0000256" key="6">
    <source>
        <dbReference type="ARBA" id="ARBA00023136"/>
    </source>
</evidence>
<dbReference type="PANTHER" id="PTHR43531:SF11">
    <property type="entry name" value="METHYL-ACCEPTING CHEMOTAXIS PROTEIN 3"/>
    <property type="match status" value="1"/>
</dbReference>
<keyword evidence="4 9" id="KW-0812">Transmembrane</keyword>
<dbReference type="AlphaFoldDB" id="A0A5D6WN35"/>
<evidence type="ECO:0000256" key="1">
    <source>
        <dbReference type="ARBA" id="ARBA00004651"/>
    </source>
</evidence>
<organism evidence="12 13">
    <name type="scientific">Selenomonas caprae</name>
    <dbReference type="NCBI Taxonomy" id="2606905"/>
    <lineage>
        <taxon>Bacteria</taxon>
        <taxon>Bacillati</taxon>
        <taxon>Bacillota</taxon>
        <taxon>Negativicutes</taxon>
        <taxon>Selenomonadales</taxon>
        <taxon>Selenomonadaceae</taxon>
        <taxon>Selenomonas</taxon>
    </lineage>
</organism>
<comment type="similarity">
    <text evidence="7">Belongs to the methyl-accepting chemotaxis (MCP) protein family.</text>
</comment>
<keyword evidence="13" id="KW-1185">Reference proteome</keyword>
<gene>
    <name evidence="12" type="ORF">FZ041_06975</name>
</gene>
<evidence type="ECO:0000313" key="12">
    <source>
        <dbReference type="EMBL" id="TYZ28812.1"/>
    </source>
</evidence>
<dbReference type="CDD" id="cd06225">
    <property type="entry name" value="HAMP"/>
    <property type="match status" value="1"/>
</dbReference>
<dbReference type="InterPro" id="IPR003660">
    <property type="entry name" value="HAMP_dom"/>
</dbReference>
<evidence type="ECO:0000256" key="8">
    <source>
        <dbReference type="PROSITE-ProRule" id="PRU00284"/>
    </source>
</evidence>
<dbReference type="InterPro" id="IPR051310">
    <property type="entry name" value="MCP_chemotaxis"/>
</dbReference>
<evidence type="ECO:0000259" key="10">
    <source>
        <dbReference type="PROSITE" id="PS50111"/>
    </source>
</evidence>
<keyword evidence="2" id="KW-1003">Cell membrane</keyword>
<evidence type="ECO:0000256" key="3">
    <source>
        <dbReference type="ARBA" id="ARBA00022500"/>
    </source>
</evidence>
<dbReference type="Pfam" id="PF00015">
    <property type="entry name" value="MCPsignal"/>
    <property type="match status" value="1"/>
</dbReference>
<feature type="domain" description="HAMP" evidence="11">
    <location>
        <begin position="225"/>
        <end position="278"/>
    </location>
</feature>
<sequence length="527" mass="56777">MQHNMVLLGKYQIKYAQRAETGRYKMDLKKKTVLFLNVCIAFACLCVGILAYKNADDAFSAVYIGKVSDDARHLNLLLDKQYPGNWQIKDGRLYKGDMLMEDLTDGIDGIAGDDAITIFRGNMRVSTTIKQEGSRAVGTQAGDKVVEAVIGRGETLAVETDVLGVPYFTCYLPIVSESGERIGMFFVGAPSAPVIEVQHRFVRNMILTILVLVMIMGVLATGIITKQMMRILEVQKTLAAIASGDLSGRDIELKGNDEISKLGQDTNRMKKAMKAIMENIASSAEQVAGGAKNISDSSMVLSQGAAQQASSVEELSASIAEISSQTKSNAENAERANSITVVTRTNAEAGNDDMMRMLQAMEEINTSSDDISKIIKVIDEIAFQTNILALNAAVEAARAGQHGKGFAVVAEEVRNLAARSAKAAKETTELIENSIAKVDNGQASAHQAAEKLKTIVDNVTEVADLVESIAKASKEQSLAIEQINQGVLQVSQVVQANSATSEESASASEELSRQAELLSNEVRKFKI</sequence>
<dbReference type="GO" id="GO:0006935">
    <property type="term" value="P:chemotaxis"/>
    <property type="evidence" value="ECO:0007669"/>
    <property type="project" value="UniProtKB-KW"/>
</dbReference>
<dbReference type="Pfam" id="PF17202">
    <property type="entry name" value="sCache_3_3"/>
    <property type="match status" value="1"/>
</dbReference>
<name>A0A5D6WN35_9FIRM</name>
<evidence type="ECO:0000256" key="7">
    <source>
        <dbReference type="ARBA" id="ARBA00029447"/>
    </source>
</evidence>
<dbReference type="PROSITE" id="PS50111">
    <property type="entry name" value="CHEMOTAXIS_TRANSDUC_2"/>
    <property type="match status" value="1"/>
</dbReference>
<dbReference type="InterPro" id="IPR029151">
    <property type="entry name" value="Sensor-like_sf"/>
</dbReference>
<evidence type="ECO:0000259" key="11">
    <source>
        <dbReference type="PROSITE" id="PS50885"/>
    </source>
</evidence>
<dbReference type="GO" id="GO:0007165">
    <property type="term" value="P:signal transduction"/>
    <property type="evidence" value="ECO:0007669"/>
    <property type="project" value="UniProtKB-KW"/>
</dbReference>
<feature type="domain" description="Methyl-accepting transducer" evidence="10">
    <location>
        <begin position="283"/>
        <end position="512"/>
    </location>
</feature>
<dbReference type="InterPro" id="IPR004089">
    <property type="entry name" value="MCPsignal_dom"/>
</dbReference>
<evidence type="ECO:0000256" key="9">
    <source>
        <dbReference type="SAM" id="Phobius"/>
    </source>
</evidence>
<dbReference type="InterPro" id="IPR004090">
    <property type="entry name" value="Chemotax_Me-accpt_rcpt"/>
</dbReference>
<dbReference type="PANTHER" id="PTHR43531">
    <property type="entry name" value="PROTEIN ICFG"/>
    <property type="match status" value="1"/>
</dbReference>
<keyword evidence="8" id="KW-0807">Transducer</keyword>
<dbReference type="PRINTS" id="PR00260">
    <property type="entry name" value="CHEMTRNSDUCR"/>
</dbReference>
<keyword evidence="5 9" id="KW-1133">Transmembrane helix</keyword>
<accession>A0A5D6WN35</accession>